<sequence length="140" mass="15139">MANAYREINPFYMDPEVELAGVFVMDTPLYGIAKLRGGGPVPDSPTIASHPAPEPIIAQLLPDRHVTYKVLHQDSTSTAAYAVVDGIADLALTTVPAAQLHGLEFISGTRPIRMVWSVFTRATQFGRAAHAHDKEAKLCS</sequence>
<protein>
    <recommendedName>
        <fullName evidence="3">Prephenate dehydratase</fullName>
    </recommendedName>
</protein>
<reference evidence="1 2" key="1">
    <citation type="submission" date="2020-02" db="EMBL/GenBank/DDBJ databases">
        <title>Whole-genome analyses of novel actinobacteria.</title>
        <authorList>
            <person name="Sahin N."/>
        </authorList>
    </citation>
    <scope>NUCLEOTIDE SEQUENCE [LARGE SCALE GENOMIC DNA]</scope>
    <source>
        <strain evidence="1 2">A7024</strain>
    </source>
</reference>
<dbReference type="AlphaFoldDB" id="A0A6G4TUH4"/>
<keyword evidence="2" id="KW-1185">Reference proteome</keyword>
<accession>A0A6G4TUH4</accession>
<proteinExistence type="predicted"/>
<gene>
    <name evidence="1" type="ORF">G5C51_05830</name>
</gene>
<dbReference type="Proteomes" id="UP000481583">
    <property type="component" value="Unassembled WGS sequence"/>
</dbReference>
<evidence type="ECO:0000313" key="2">
    <source>
        <dbReference type="Proteomes" id="UP000481583"/>
    </source>
</evidence>
<dbReference type="EMBL" id="JAAKZV010000014">
    <property type="protein sequence ID" value="NGN63422.1"/>
    <property type="molecule type" value="Genomic_DNA"/>
</dbReference>
<evidence type="ECO:0008006" key="3">
    <source>
        <dbReference type="Google" id="ProtNLM"/>
    </source>
</evidence>
<evidence type="ECO:0000313" key="1">
    <source>
        <dbReference type="EMBL" id="NGN63422.1"/>
    </source>
</evidence>
<organism evidence="1 2">
    <name type="scientific">Streptomyces coryli</name>
    <dbReference type="NCBI Taxonomy" id="1128680"/>
    <lineage>
        <taxon>Bacteria</taxon>
        <taxon>Bacillati</taxon>
        <taxon>Actinomycetota</taxon>
        <taxon>Actinomycetes</taxon>
        <taxon>Kitasatosporales</taxon>
        <taxon>Streptomycetaceae</taxon>
        <taxon>Streptomyces</taxon>
    </lineage>
</organism>
<name>A0A6G4TUH4_9ACTN</name>
<comment type="caution">
    <text evidence="1">The sequence shown here is derived from an EMBL/GenBank/DDBJ whole genome shotgun (WGS) entry which is preliminary data.</text>
</comment>